<name>A0ACB6SCF9_9PLEO</name>
<accession>A0ACB6SCF9</accession>
<reference evidence="1" key="1">
    <citation type="journal article" date="2020" name="Stud. Mycol.">
        <title>101 Dothideomycetes genomes: a test case for predicting lifestyles and emergence of pathogens.</title>
        <authorList>
            <person name="Haridas S."/>
            <person name="Albert R."/>
            <person name="Binder M."/>
            <person name="Bloem J."/>
            <person name="Labutti K."/>
            <person name="Salamov A."/>
            <person name="Andreopoulos B."/>
            <person name="Baker S."/>
            <person name="Barry K."/>
            <person name="Bills G."/>
            <person name="Bluhm B."/>
            <person name="Cannon C."/>
            <person name="Castanera R."/>
            <person name="Culley D."/>
            <person name="Daum C."/>
            <person name="Ezra D."/>
            <person name="Gonzalez J."/>
            <person name="Henrissat B."/>
            <person name="Kuo A."/>
            <person name="Liang C."/>
            <person name="Lipzen A."/>
            <person name="Lutzoni F."/>
            <person name="Magnuson J."/>
            <person name="Mondo S."/>
            <person name="Nolan M."/>
            <person name="Ohm R."/>
            <person name="Pangilinan J."/>
            <person name="Park H.-J."/>
            <person name="Ramirez L."/>
            <person name="Alfaro M."/>
            <person name="Sun H."/>
            <person name="Tritt A."/>
            <person name="Yoshinaga Y."/>
            <person name="Zwiers L.-H."/>
            <person name="Turgeon B."/>
            <person name="Goodwin S."/>
            <person name="Spatafora J."/>
            <person name="Crous P."/>
            <person name="Grigoriev I."/>
        </authorList>
    </citation>
    <scope>NUCLEOTIDE SEQUENCE</scope>
    <source>
        <strain evidence="1">CBS 525.71</strain>
    </source>
</reference>
<sequence>MSTSLHQYPPGFSLLHTPNTVDPQQHHVLIAQHTGPSRTNSLKYETLQFHQRPDVTLSGNAVGKPHRLPYANGPLAAAPRTHRGTMLHEQSSRTSGTVRRRISRACDQCNQLRTKCDGQKSCSHCIEFGLTCAYLRERKKRGKASRKEIAQQQAAATALSDKGTQSIEEPAIATPQSQETASERARNVSPTPSSNQPTFPASFVPSRSNSLATTRVRKPAQAYPGRTMSLGAVDSATGDVLQPAGDGLHPPQPPRIRTHGLPQTEFTSMHDFQQSLAYQSPHAMIQPTMHPTVASNDHSMDYPGHPPIAYMAQSLPEDTPHLDFAAHSPLSGSPNWMLPSPSATLYSGGTRPRSSQFLRYPVLEPVVPYLTNIMPLSLACDLLELYFESSSSLYMQPVSPYVLGHVFRTGSFLRRDNPRVCRPALLASMLWIGCLTSESSYLASSPMARSQMSEKLINLTIGLLKPLVHQTPGISDQETAMYNNSSMVHGVTMGGFGMPPQISEEGIGLDMHFGNLDDVATYVNLGVVTSASEYKAASLRWWNAAWSLAREMRLGKEIVTPSPDVYNENTSGDFDSCNTILEATEEQREERRRMWWLLYTMDRHLALCYNRPLSFTDVECSGLLQPFDDHVWQSGDFFEDSAQLLPDPTFRRRGPAFECTGHTSIFEFFLPLMTILGEIVDLTHARNHPRFGTKTDWDEYGMEISQRLDAYGRSLQEMQQRTVMENKPDTHDSALSGTPSGTSNSMAQESIMHARIVMKYGTYLMHTLHVLLNGKWDPISLLDDNDLWISSPSFITATGHAVSAAEALNEILELDPDLSFMPFFFGIYLLQGSFLLLLIADKLQGEASPNIVRACEVIVRAHEACIVTLNTEYQRNFRNIMLSALQQMRGRGLQASIERRREMLSLYRWGDGTGLAL</sequence>
<protein>
    <submittedName>
        <fullName evidence="1">Uncharacterized protein</fullName>
    </submittedName>
</protein>
<keyword evidence="2" id="KW-1185">Reference proteome</keyword>
<dbReference type="EMBL" id="MU006705">
    <property type="protein sequence ID" value="KAF2631028.1"/>
    <property type="molecule type" value="Genomic_DNA"/>
</dbReference>
<evidence type="ECO:0000313" key="2">
    <source>
        <dbReference type="Proteomes" id="UP000799754"/>
    </source>
</evidence>
<evidence type="ECO:0000313" key="1">
    <source>
        <dbReference type="EMBL" id="KAF2631028.1"/>
    </source>
</evidence>
<comment type="caution">
    <text evidence="1">The sequence shown here is derived from an EMBL/GenBank/DDBJ whole genome shotgun (WGS) entry which is preliminary data.</text>
</comment>
<organism evidence="1 2">
    <name type="scientific">Macroventuria anomochaeta</name>
    <dbReference type="NCBI Taxonomy" id="301207"/>
    <lineage>
        <taxon>Eukaryota</taxon>
        <taxon>Fungi</taxon>
        <taxon>Dikarya</taxon>
        <taxon>Ascomycota</taxon>
        <taxon>Pezizomycotina</taxon>
        <taxon>Dothideomycetes</taxon>
        <taxon>Pleosporomycetidae</taxon>
        <taxon>Pleosporales</taxon>
        <taxon>Pleosporineae</taxon>
        <taxon>Didymellaceae</taxon>
        <taxon>Macroventuria</taxon>
    </lineage>
</organism>
<proteinExistence type="predicted"/>
<gene>
    <name evidence="1" type="ORF">BU25DRAFT_385815</name>
</gene>
<dbReference type="Proteomes" id="UP000799754">
    <property type="component" value="Unassembled WGS sequence"/>
</dbReference>